<sequence>MMEKEMRRKKKNPSLLPPAPPPCSVHRLSDMMDKKEVKQKVIKLPRNSNAASSGIFTCNEFEL</sequence>
<feature type="region of interest" description="Disordered" evidence="1">
    <location>
        <begin position="1"/>
        <end position="32"/>
    </location>
</feature>
<name>A0A0V0HS91_SOLCH</name>
<organism evidence="2">
    <name type="scientific">Solanum chacoense</name>
    <name type="common">Chaco potato</name>
    <dbReference type="NCBI Taxonomy" id="4108"/>
    <lineage>
        <taxon>Eukaryota</taxon>
        <taxon>Viridiplantae</taxon>
        <taxon>Streptophyta</taxon>
        <taxon>Embryophyta</taxon>
        <taxon>Tracheophyta</taxon>
        <taxon>Spermatophyta</taxon>
        <taxon>Magnoliopsida</taxon>
        <taxon>eudicotyledons</taxon>
        <taxon>Gunneridae</taxon>
        <taxon>Pentapetalae</taxon>
        <taxon>asterids</taxon>
        <taxon>lamiids</taxon>
        <taxon>Solanales</taxon>
        <taxon>Solanaceae</taxon>
        <taxon>Solanoideae</taxon>
        <taxon>Solaneae</taxon>
        <taxon>Solanum</taxon>
    </lineage>
</organism>
<accession>A0A0V0HS91</accession>
<proteinExistence type="predicted"/>
<dbReference type="EMBL" id="GEDG01015766">
    <property type="protein sequence ID" value="JAP23167.1"/>
    <property type="molecule type" value="Transcribed_RNA"/>
</dbReference>
<protein>
    <submittedName>
        <fullName evidence="2">Putative ovule protein</fullName>
    </submittedName>
</protein>
<dbReference type="AlphaFoldDB" id="A0A0V0HS91"/>
<evidence type="ECO:0000313" key="2">
    <source>
        <dbReference type="EMBL" id="JAP23167.1"/>
    </source>
</evidence>
<evidence type="ECO:0000256" key="1">
    <source>
        <dbReference type="SAM" id="MobiDB-lite"/>
    </source>
</evidence>
<reference evidence="2" key="1">
    <citation type="submission" date="2015-12" db="EMBL/GenBank/DDBJ databases">
        <title>Gene expression during late stages of embryo sac development: a critical building block for successful pollen-pistil interactions.</title>
        <authorList>
            <person name="Liu Y."/>
            <person name="Joly V."/>
            <person name="Sabar M."/>
            <person name="Matton D.P."/>
        </authorList>
    </citation>
    <scope>NUCLEOTIDE SEQUENCE</scope>
</reference>